<dbReference type="AlphaFoldDB" id="G2QNG0"/>
<protein>
    <submittedName>
        <fullName evidence="1">Uncharacterized protein</fullName>
    </submittedName>
</protein>
<dbReference type="eggNOG" id="ENOG502SFC0">
    <property type="taxonomic scope" value="Eukaryota"/>
</dbReference>
<dbReference type="HOGENOM" id="CLU_115534_2_0_1"/>
<dbReference type="OrthoDB" id="5278907at2759"/>
<dbReference type="InParanoid" id="G2QNG0"/>
<reference evidence="1 2" key="1">
    <citation type="journal article" date="2011" name="Nat. Biotechnol.">
        <title>Comparative genomic analysis of the thermophilic biomass-degrading fungi Myceliophthora thermophila and Thielavia terrestris.</title>
        <authorList>
            <person name="Berka R.M."/>
            <person name="Grigoriev I.V."/>
            <person name="Otillar R."/>
            <person name="Salamov A."/>
            <person name="Grimwood J."/>
            <person name="Reid I."/>
            <person name="Ishmael N."/>
            <person name="John T."/>
            <person name="Darmond C."/>
            <person name="Moisan M.-C."/>
            <person name="Henrissat B."/>
            <person name="Coutinho P.M."/>
            <person name="Lombard V."/>
            <person name="Natvig D.O."/>
            <person name="Lindquist E."/>
            <person name="Schmutz J."/>
            <person name="Lucas S."/>
            <person name="Harris P."/>
            <person name="Powlowski J."/>
            <person name="Bellemare A."/>
            <person name="Taylor D."/>
            <person name="Butler G."/>
            <person name="de Vries R.P."/>
            <person name="Allijn I.E."/>
            <person name="van den Brink J."/>
            <person name="Ushinsky S."/>
            <person name="Storms R."/>
            <person name="Powell A.J."/>
            <person name="Paulsen I.T."/>
            <person name="Elbourne L.D.H."/>
            <person name="Baker S.E."/>
            <person name="Magnuson J."/>
            <person name="LaBoissiere S."/>
            <person name="Clutterbuck A.J."/>
            <person name="Martinez D."/>
            <person name="Wogulis M."/>
            <person name="de Leon A.L."/>
            <person name="Rey M.W."/>
            <person name="Tsang A."/>
        </authorList>
    </citation>
    <scope>NUCLEOTIDE SEQUENCE [LARGE SCALE GENOMIC DNA]</scope>
    <source>
        <strain evidence="2">ATCC 42464 / BCRC 31852 / DSM 1799</strain>
    </source>
</reference>
<keyword evidence="2" id="KW-1185">Reference proteome</keyword>
<gene>
    <name evidence="1" type="ORF">MYCTH_2312937</name>
</gene>
<dbReference type="VEuPathDB" id="FungiDB:MYCTH_2312937"/>
<dbReference type="Proteomes" id="UP000007322">
    <property type="component" value="Chromosome 7"/>
</dbReference>
<sequence length="176" mass="20718">MFPTLVRRLAQAAKPQLNAAAAHPEYKYKLKKVWPPDIQSMTPQQQLRFEKKYKRRLKLATARPRWDKFVRLAQLFTTTCKVAVTSIKSSWIIIDSVCLVVLAYAVLFMDWKDIPTPFDSVRSLSYFPRPASDICLTFCQDSREVLQFLRRLYRRREKAHHEEPAFRSTVVPWADE</sequence>
<name>G2QNG0_THET4</name>
<evidence type="ECO:0000313" key="1">
    <source>
        <dbReference type="EMBL" id="AEO62033.1"/>
    </source>
</evidence>
<dbReference type="OMA" id="FADWKDE"/>
<dbReference type="RefSeq" id="XP_003667278.1">
    <property type="nucleotide sequence ID" value="XM_003667230.1"/>
</dbReference>
<dbReference type="KEGG" id="mtm:MYCTH_2312937"/>
<organism evidence="1 2">
    <name type="scientific">Thermothelomyces thermophilus (strain ATCC 42464 / BCRC 31852 / DSM 1799)</name>
    <name type="common">Sporotrichum thermophile</name>
    <dbReference type="NCBI Taxonomy" id="573729"/>
    <lineage>
        <taxon>Eukaryota</taxon>
        <taxon>Fungi</taxon>
        <taxon>Dikarya</taxon>
        <taxon>Ascomycota</taxon>
        <taxon>Pezizomycotina</taxon>
        <taxon>Sordariomycetes</taxon>
        <taxon>Sordariomycetidae</taxon>
        <taxon>Sordariales</taxon>
        <taxon>Chaetomiaceae</taxon>
        <taxon>Thermothelomyces</taxon>
    </lineage>
</organism>
<evidence type="ECO:0000313" key="2">
    <source>
        <dbReference type="Proteomes" id="UP000007322"/>
    </source>
</evidence>
<accession>G2QNG0</accession>
<proteinExistence type="predicted"/>
<dbReference type="EMBL" id="CP003008">
    <property type="protein sequence ID" value="AEO62033.1"/>
    <property type="molecule type" value="Genomic_DNA"/>
</dbReference>
<dbReference type="GeneID" id="11509829"/>